<organism evidence="3 4">
    <name type="scientific">Dentipellis fragilis</name>
    <dbReference type="NCBI Taxonomy" id="205917"/>
    <lineage>
        <taxon>Eukaryota</taxon>
        <taxon>Fungi</taxon>
        <taxon>Dikarya</taxon>
        <taxon>Basidiomycota</taxon>
        <taxon>Agaricomycotina</taxon>
        <taxon>Agaricomycetes</taxon>
        <taxon>Russulales</taxon>
        <taxon>Hericiaceae</taxon>
        <taxon>Dentipellis</taxon>
    </lineage>
</organism>
<comment type="caution">
    <text evidence="3">The sequence shown here is derived from an EMBL/GenBank/DDBJ whole genome shotgun (WGS) entry which is preliminary data.</text>
</comment>
<accession>A0A4Y9YGX0</accession>
<gene>
    <name evidence="3" type="ORF">EVG20_g6999</name>
</gene>
<feature type="compositionally biased region" description="Basic and acidic residues" evidence="1">
    <location>
        <begin position="55"/>
        <end position="64"/>
    </location>
</feature>
<dbReference type="Proteomes" id="UP000298327">
    <property type="component" value="Unassembled WGS sequence"/>
</dbReference>
<proteinExistence type="predicted"/>
<dbReference type="EMBL" id="SEOQ01000502">
    <property type="protein sequence ID" value="TFY61585.1"/>
    <property type="molecule type" value="Genomic_DNA"/>
</dbReference>
<feature type="transmembrane region" description="Helical" evidence="2">
    <location>
        <begin position="89"/>
        <end position="112"/>
    </location>
</feature>
<evidence type="ECO:0000313" key="3">
    <source>
        <dbReference type="EMBL" id="TFY61585.1"/>
    </source>
</evidence>
<sequence length="326" mass="36277">MYLQQFPYTQRNWKQQSIDVHHSLSVNVVASAAEELFGESDLSVAGEASPEEISSEPRERDLTGRHLSASQNQWISSITMRHLLTGHDFAPFIVILGIAFFYVTADCAVSLLDCIFIRPAFGSRFCQFVWLPDPEVNAQLVQLVATELRVHRSSDVFYDIHLTLAFVILGLPKVDYHGQTVVVQHVSVSNIEMPDTRVMDSDHCTDECSPGELRSSRSSVTRQISTGRGGAPKLHRLGQKQKIEPLPTIVENDTGHTLKMPEFSRVKPGLGGDAVHGMLPERKLTHHVACRPSRRPCQLPPEDSYVGSVMNEDGLAQDQSRGIISR</sequence>
<protein>
    <submittedName>
        <fullName evidence="3">Uncharacterized protein</fullName>
    </submittedName>
</protein>
<dbReference type="AlphaFoldDB" id="A0A4Y9YGX0"/>
<evidence type="ECO:0000256" key="1">
    <source>
        <dbReference type="SAM" id="MobiDB-lite"/>
    </source>
</evidence>
<feature type="compositionally biased region" description="Polar residues" evidence="1">
    <location>
        <begin position="216"/>
        <end position="226"/>
    </location>
</feature>
<keyword evidence="4" id="KW-1185">Reference proteome</keyword>
<name>A0A4Y9YGX0_9AGAM</name>
<evidence type="ECO:0000313" key="4">
    <source>
        <dbReference type="Proteomes" id="UP000298327"/>
    </source>
</evidence>
<keyword evidence="2" id="KW-0812">Transmembrane</keyword>
<feature type="region of interest" description="Disordered" evidence="1">
    <location>
        <begin position="42"/>
        <end position="65"/>
    </location>
</feature>
<feature type="region of interest" description="Disordered" evidence="1">
    <location>
        <begin position="207"/>
        <end position="233"/>
    </location>
</feature>
<keyword evidence="2" id="KW-0472">Membrane</keyword>
<reference evidence="3 4" key="1">
    <citation type="submission" date="2019-02" db="EMBL/GenBank/DDBJ databases">
        <title>Genome sequencing of the rare red list fungi Dentipellis fragilis.</title>
        <authorList>
            <person name="Buettner E."/>
            <person name="Kellner H."/>
        </authorList>
    </citation>
    <scope>NUCLEOTIDE SEQUENCE [LARGE SCALE GENOMIC DNA]</scope>
    <source>
        <strain evidence="3 4">DSM 105465</strain>
    </source>
</reference>
<evidence type="ECO:0000256" key="2">
    <source>
        <dbReference type="SAM" id="Phobius"/>
    </source>
</evidence>
<keyword evidence="2" id="KW-1133">Transmembrane helix</keyword>